<dbReference type="OrthoDB" id="878808at2"/>
<protein>
    <submittedName>
        <fullName evidence="1">Uncharacterized protein</fullName>
    </submittedName>
</protein>
<dbReference type="RefSeq" id="WP_148103628.1">
    <property type="nucleotide sequence ID" value="NZ_RWIS01000005.1"/>
</dbReference>
<dbReference type="Proteomes" id="UP000280066">
    <property type="component" value="Unassembled WGS sequence"/>
</dbReference>
<reference evidence="1 2" key="1">
    <citation type="submission" date="2018-12" db="EMBL/GenBank/DDBJ databases">
        <authorList>
            <person name="Feng G."/>
            <person name="Zhu H."/>
        </authorList>
    </citation>
    <scope>NUCLEOTIDE SEQUENCE [LARGE SCALE GENOMIC DNA]</scope>
    <source>
        <strain evidence="1 2">9PBR-2</strain>
    </source>
</reference>
<gene>
    <name evidence="1" type="ORF">EI290_09080</name>
</gene>
<organism evidence="1 2">
    <name type="scientific">Hymenobacter metallilatus</name>
    <dbReference type="NCBI Taxonomy" id="2493666"/>
    <lineage>
        <taxon>Bacteria</taxon>
        <taxon>Pseudomonadati</taxon>
        <taxon>Bacteroidota</taxon>
        <taxon>Cytophagia</taxon>
        <taxon>Cytophagales</taxon>
        <taxon>Hymenobacteraceae</taxon>
        <taxon>Hymenobacter</taxon>
    </lineage>
</organism>
<evidence type="ECO:0000313" key="2">
    <source>
        <dbReference type="Proteomes" id="UP000280066"/>
    </source>
</evidence>
<keyword evidence="2" id="KW-1185">Reference proteome</keyword>
<proteinExistence type="predicted"/>
<dbReference type="AlphaFoldDB" id="A0A3R9MKA9"/>
<evidence type="ECO:0000313" key="1">
    <source>
        <dbReference type="EMBL" id="RSK33852.1"/>
    </source>
</evidence>
<sequence>MKPSTYSAPPMGASSGAPPVILGVALTIAHHEGLRRSIRSAFGVSTRAINLRIDPGMDLIFLCETTLPGSLPCLASLTHPGVTAVTLRQASLSWAPDPEHGIGRGTPTLGALESGSCFLTANSRKVPIATFGPRNVQPTHIEMEMLGQPNLLEFLRSEWFTLEISGTNRRRLNRPLAFTANLQFEVRMLASVLA</sequence>
<accession>A0A3R9MKA9</accession>
<comment type="caution">
    <text evidence="1">The sequence shown here is derived from an EMBL/GenBank/DDBJ whole genome shotgun (WGS) entry which is preliminary data.</text>
</comment>
<dbReference type="EMBL" id="RWIS01000005">
    <property type="protein sequence ID" value="RSK33852.1"/>
    <property type="molecule type" value="Genomic_DNA"/>
</dbReference>
<name>A0A3R9MKA9_9BACT</name>